<keyword evidence="3" id="KW-1185">Reference proteome</keyword>
<dbReference type="RefSeq" id="WP_074230768.1">
    <property type="nucleotide sequence ID" value="NZ_FSRQ01000002.1"/>
</dbReference>
<dbReference type="EMBL" id="FSRQ01000002">
    <property type="protein sequence ID" value="SIO20780.1"/>
    <property type="molecule type" value="Genomic_DNA"/>
</dbReference>
<feature type="domain" description="Methyltransferase" evidence="1">
    <location>
        <begin position="40"/>
        <end position="149"/>
    </location>
</feature>
<evidence type="ECO:0000313" key="2">
    <source>
        <dbReference type="EMBL" id="SIO20780.1"/>
    </source>
</evidence>
<dbReference type="Proteomes" id="UP000184782">
    <property type="component" value="Unassembled WGS sequence"/>
</dbReference>
<evidence type="ECO:0000259" key="1">
    <source>
        <dbReference type="Pfam" id="PF13847"/>
    </source>
</evidence>
<dbReference type="OrthoDB" id="9804312at2"/>
<dbReference type="STRING" id="59733.SAMN05421769_2652"/>
<reference evidence="3" key="1">
    <citation type="submission" date="2016-12" db="EMBL/GenBank/DDBJ databases">
        <authorList>
            <person name="Varghese N."/>
            <person name="Submissions S."/>
        </authorList>
    </citation>
    <scope>NUCLEOTIDE SEQUENCE [LARGE SCALE GENOMIC DNA]</scope>
    <source>
        <strain evidence="3">DSM 16779</strain>
    </source>
</reference>
<dbReference type="GO" id="GO:0032259">
    <property type="term" value="P:methylation"/>
    <property type="evidence" value="ECO:0007669"/>
    <property type="project" value="UniProtKB-KW"/>
</dbReference>
<accession>A0A1N6HLY6</accession>
<dbReference type="AlphaFoldDB" id="A0A1N6HLY6"/>
<dbReference type="SUPFAM" id="SSF53335">
    <property type="entry name" value="S-adenosyl-L-methionine-dependent methyltransferases"/>
    <property type="match status" value="1"/>
</dbReference>
<keyword evidence="2" id="KW-0489">Methyltransferase</keyword>
<proteinExistence type="predicted"/>
<sequence length="244" mass="28954">MDKSLKLYWDLYFETVSNDEMVREHSNPIREFEKELIDGAILDIGCGQSPFILDLLKLDKKIFAIDNELFQLKHLENRIRNFDSESLKKCTFLQSNFPADNLPDTNYSLIILSNILHFYNIQECIEIGNLIKTISVKGTIIYIKVHSYKHHTNDPENPDNNEYFKHFFNRMNLDSVFNKNDFETIYFADVESINSQNQIKFLEKWLDCFLDNNRIYNPVERLAIKKDYLQNKTEANFVVMLKKK</sequence>
<dbReference type="GO" id="GO:0008168">
    <property type="term" value="F:methyltransferase activity"/>
    <property type="evidence" value="ECO:0007669"/>
    <property type="project" value="UniProtKB-KW"/>
</dbReference>
<evidence type="ECO:0000313" key="3">
    <source>
        <dbReference type="Proteomes" id="UP000184782"/>
    </source>
</evidence>
<dbReference type="InterPro" id="IPR025714">
    <property type="entry name" value="Methyltranfer_dom"/>
</dbReference>
<name>A0A1N6HLY6_9FLAO</name>
<dbReference type="Gene3D" id="3.40.50.150">
    <property type="entry name" value="Vaccinia Virus protein VP39"/>
    <property type="match status" value="1"/>
</dbReference>
<dbReference type="Pfam" id="PF13847">
    <property type="entry name" value="Methyltransf_31"/>
    <property type="match status" value="1"/>
</dbReference>
<protein>
    <submittedName>
        <fullName evidence="2">Methyltransferase domain-containing protein</fullName>
    </submittedName>
</protein>
<organism evidence="2 3">
    <name type="scientific">Chryseobacterium scophthalmum</name>
    <dbReference type="NCBI Taxonomy" id="59733"/>
    <lineage>
        <taxon>Bacteria</taxon>
        <taxon>Pseudomonadati</taxon>
        <taxon>Bacteroidota</taxon>
        <taxon>Flavobacteriia</taxon>
        <taxon>Flavobacteriales</taxon>
        <taxon>Weeksellaceae</taxon>
        <taxon>Chryseobacterium group</taxon>
        <taxon>Chryseobacterium</taxon>
    </lineage>
</organism>
<dbReference type="InterPro" id="IPR029063">
    <property type="entry name" value="SAM-dependent_MTases_sf"/>
</dbReference>
<gene>
    <name evidence="2" type="ORF">SAMN05421769_2652</name>
</gene>
<keyword evidence="2" id="KW-0808">Transferase</keyword>